<feature type="chain" id="PRO_5011447572" evidence="3">
    <location>
        <begin position="29"/>
        <end position="438"/>
    </location>
</feature>
<dbReference type="AlphaFoldDB" id="A0A1I4LCK0"/>
<evidence type="ECO:0000313" key="6">
    <source>
        <dbReference type="Proteomes" id="UP000199470"/>
    </source>
</evidence>
<keyword evidence="2 3" id="KW-0732">Signal</keyword>
<evidence type="ECO:0000256" key="1">
    <source>
        <dbReference type="ARBA" id="ARBA00010062"/>
    </source>
</evidence>
<organism evidence="5 6">
    <name type="scientific">Rugamonas rubra</name>
    <dbReference type="NCBI Taxonomy" id="758825"/>
    <lineage>
        <taxon>Bacteria</taxon>
        <taxon>Pseudomonadati</taxon>
        <taxon>Pseudomonadota</taxon>
        <taxon>Betaproteobacteria</taxon>
        <taxon>Burkholderiales</taxon>
        <taxon>Oxalobacteraceae</taxon>
        <taxon>Telluria group</taxon>
        <taxon>Rugamonas</taxon>
    </lineage>
</organism>
<dbReference type="PANTHER" id="PTHR30483:SF6">
    <property type="entry name" value="PERIPLASMIC BINDING PROTEIN OF ABC TRANSPORTER FOR NATURAL AMINO ACIDS"/>
    <property type="match status" value="1"/>
</dbReference>
<dbReference type="PANTHER" id="PTHR30483">
    <property type="entry name" value="LEUCINE-SPECIFIC-BINDING PROTEIN"/>
    <property type="match status" value="1"/>
</dbReference>
<dbReference type="EMBL" id="FOTW01000009">
    <property type="protein sequence ID" value="SFL88661.1"/>
    <property type="molecule type" value="Genomic_DNA"/>
</dbReference>
<dbReference type="Gene3D" id="3.40.50.2300">
    <property type="match status" value="2"/>
</dbReference>
<dbReference type="InterPro" id="IPR051010">
    <property type="entry name" value="BCAA_transport"/>
</dbReference>
<dbReference type="Proteomes" id="UP000199470">
    <property type="component" value="Unassembled WGS sequence"/>
</dbReference>
<evidence type="ECO:0000256" key="2">
    <source>
        <dbReference type="ARBA" id="ARBA00022729"/>
    </source>
</evidence>
<gene>
    <name evidence="5" type="ORF">SAMN02982985_01876</name>
</gene>
<dbReference type="InterPro" id="IPR028081">
    <property type="entry name" value="Leu-bd"/>
</dbReference>
<evidence type="ECO:0000259" key="4">
    <source>
        <dbReference type="Pfam" id="PF13458"/>
    </source>
</evidence>
<dbReference type="STRING" id="758825.SAMN02982985_01876"/>
<feature type="domain" description="Leucine-binding protein" evidence="4">
    <location>
        <begin position="64"/>
        <end position="364"/>
    </location>
</feature>
<name>A0A1I4LCK0_9BURK</name>
<sequence>MGCNMNTVSRRRRALLLLLAGAGAGVGAGCGGGGGDAATPLPANPLQAMLDPNAINIASVGWRTSTRDAFLLAAKQINDAGGVLGKRLNAIALVARDNAEAQDMGAQLIAAGVPILNVSTSTRVLNLLPLAIAKGVPILTESSSSPALTSIADADLVFRVGVSDVDATPVLAKLAFDAGKRRAVVLVNQGDAFGAGLNSLFTPAFQALGGQVVATVAVPFGLKSGFAPYLQQVFDAKPDVVLNGILAADISANVLNEALPYQYAGLWLLPGTAAGNQTFIDNLADPRQIAGGAAGSAATIGLYGNASHQFFRRSYLAQYGAEPQDFTAPTYDIVMLMALAIERAGLLNGSKNPSGPMIRDSLRQVMNAPGQKVRPEDIAAALDLLRRGGDVAYAGAYADIEWDEHGDIVGQVPFTVFRLDAAARLWDASRQIVIGLPR</sequence>
<accession>A0A1I4LCK0</accession>
<evidence type="ECO:0000313" key="5">
    <source>
        <dbReference type="EMBL" id="SFL88661.1"/>
    </source>
</evidence>
<comment type="similarity">
    <text evidence="1">Belongs to the leucine-binding protein family.</text>
</comment>
<dbReference type="InterPro" id="IPR028082">
    <property type="entry name" value="Peripla_BP_I"/>
</dbReference>
<dbReference type="Pfam" id="PF13458">
    <property type="entry name" value="Peripla_BP_6"/>
    <property type="match status" value="1"/>
</dbReference>
<protein>
    <submittedName>
        <fullName evidence="5">ABC-type branched-chain amino acid transport system, substrate-binding protein</fullName>
    </submittedName>
</protein>
<feature type="signal peptide" evidence="3">
    <location>
        <begin position="1"/>
        <end position="28"/>
    </location>
</feature>
<reference evidence="5 6" key="1">
    <citation type="submission" date="2016-10" db="EMBL/GenBank/DDBJ databases">
        <authorList>
            <person name="de Groot N.N."/>
        </authorList>
    </citation>
    <scope>NUCLEOTIDE SEQUENCE [LARGE SCALE GENOMIC DNA]</scope>
    <source>
        <strain evidence="5 6">ATCC 43154</strain>
    </source>
</reference>
<keyword evidence="6" id="KW-1185">Reference proteome</keyword>
<proteinExistence type="inferred from homology"/>
<dbReference type="SUPFAM" id="SSF53822">
    <property type="entry name" value="Periplasmic binding protein-like I"/>
    <property type="match status" value="1"/>
</dbReference>
<evidence type="ECO:0000256" key="3">
    <source>
        <dbReference type="SAM" id="SignalP"/>
    </source>
</evidence>